<dbReference type="AlphaFoldDB" id="A0AAV0WID4"/>
<dbReference type="EMBL" id="CARXXK010000002">
    <property type="protein sequence ID" value="CAI6355407.1"/>
    <property type="molecule type" value="Genomic_DNA"/>
</dbReference>
<dbReference type="Proteomes" id="UP001160148">
    <property type="component" value="Unassembled WGS sequence"/>
</dbReference>
<dbReference type="Pfam" id="PF05380">
    <property type="entry name" value="Peptidase_A17"/>
    <property type="match status" value="1"/>
</dbReference>
<keyword evidence="2" id="KW-1185">Reference proteome</keyword>
<organism evidence="1 2">
    <name type="scientific">Macrosiphum euphorbiae</name>
    <name type="common">potato aphid</name>
    <dbReference type="NCBI Taxonomy" id="13131"/>
    <lineage>
        <taxon>Eukaryota</taxon>
        <taxon>Metazoa</taxon>
        <taxon>Ecdysozoa</taxon>
        <taxon>Arthropoda</taxon>
        <taxon>Hexapoda</taxon>
        <taxon>Insecta</taxon>
        <taxon>Pterygota</taxon>
        <taxon>Neoptera</taxon>
        <taxon>Paraneoptera</taxon>
        <taxon>Hemiptera</taxon>
        <taxon>Sternorrhyncha</taxon>
        <taxon>Aphidomorpha</taxon>
        <taxon>Aphidoidea</taxon>
        <taxon>Aphididae</taxon>
        <taxon>Macrosiphini</taxon>
        <taxon>Macrosiphum</taxon>
    </lineage>
</organism>
<dbReference type="InterPro" id="IPR008042">
    <property type="entry name" value="Retrotrans_Pao"/>
</dbReference>
<evidence type="ECO:0000313" key="2">
    <source>
        <dbReference type="Proteomes" id="UP001160148"/>
    </source>
</evidence>
<comment type="caution">
    <text evidence="1">The sequence shown here is derived from an EMBL/GenBank/DDBJ whole genome shotgun (WGS) entry which is preliminary data.</text>
</comment>
<reference evidence="1 2" key="1">
    <citation type="submission" date="2023-01" db="EMBL/GenBank/DDBJ databases">
        <authorList>
            <person name="Whitehead M."/>
        </authorList>
    </citation>
    <scope>NUCLEOTIDE SEQUENCE [LARGE SCALE GENOMIC DNA]</scope>
</reference>
<name>A0AAV0WID4_9HEMI</name>
<proteinExistence type="predicted"/>
<accession>A0AAV0WID4</accession>
<protein>
    <submittedName>
        <fullName evidence="1">Uncharacterized protein</fullName>
    </submittedName>
</protein>
<gene>
    <name evidence="1" type="ORF">MEUPH1_LOCUS11267</name>
</gene>
<sequence length="69" mass="7693">MLLLRQAALPQKSMVVFNSAASAKSGLSLKFLYFSKSRVAPMHPTTIPRLEFWGTVLLSELITEVNLKD</sequence>
<evidence type="ECO:0000313" key="1">
    <source>
        <dbReference type="EMBL" id="CAI6355407.1"/>
    </source>
</evidence>